<keyword evidence="6 8" id="KW-0472">Membrane</keyword>
<dbReference type="PANTHER" id="PTHR22914:SF42">
    <property type="entry name" value="CHITIN SYNTHASE"/>
    <property type="match status" value="1"/>
</dbReference>
<proteinExistence type="predicted"/>
<dbReference type="Pfam" id="PF03142">
    <property type="entry name" value="Chitin_synth_2"/>
    <property type="match status" value="1"/>
</dbReference>
<comment type="caution">
    <text evidence="9">The sequence shown here is derived from an EMBL/GenBank/DDBJ whole genome shotgun (WGS) entry which is preliminary data.</text>
</comment>
<sequence>MARDNDTDTHDRPGSRDEDENRVGGNQEKGKKTEPKRKPKRKYYEGETARQKKRRHLWDFMMDIRDEDRRDSESDRNWGTFEVVIKIIVCILISSIVLATAVISKLCLVLITSNILPAPKNDTDHYWSPKTVGQSLTYMYRESNVQWIWALMFLIIAPYIFTIVARLWQLLLGRKKWGSSWKGFPQVMIQETLHSTGLCMIGFILLPNVDPIAGILVCFHVAIIPGFLGIFQRSFGESHRGLWIAFHVIAVALQLAAIGFAGGYYIREAEKETRILQIITIFASPILVSIDWWENYFSDHKEKNRKEPERVLENDCHENTTNSQSLSGNKVKSLGCLSDLLMVRNERNVNFDILVYFWKVIITLFVPICLFGLPCLPAQCMDTLFRSKLNSTFANEVGRGVLSSTTSFHHCNDYLPLIVAAVGIICNGACYRAVKLGCQIVAQIPCVSIPLTLSSPLALTAVFLILNSTYEACGFPYPRMHTTPSIPYNQLWSSNYWMVIVSGICGYISLVIIRFHIWIPDKRRLRKSKELFARPLYCGVLFDQSITLNIIRARTDKADRKTNKSSKTGISVKQKPSSETPTVYMCATMWHETKSEMKKLIQSILRLGEDHKKLNTMREKMGLFTEDLFNFEVHIFFDDAFVTEKGAEGKDEIVLNRYVKDLIEVVQEVTEYKIIPERKCSTKYGGRLQWILPHGIVMFAHLKNKNLIRRKKRWSQVMYMYYLLGYQFLEDVKESKPDIKSIDDILPTISNNSKLRERIENTFILALDGDVDFQPEAVKYLLDRMRKEKGIGAACGRIHPTGNGPVVWYQRFEYAVSHWLQKVTEDVLGCVLCSPGCFSLFRGSALIDSNVMKVYTTYPTESRHHIQYDQGEDRWLCTLLLQQGYKVEYVAASDAYTEAPEGFNEFFNQRRRWSPSTMANILELILDWKHVVKVNANISRLYIFYQVFLMFTSILTPGTILLMIDGALTMAFPTLPLWVAILFTTLPVAAFIAICFNAKADTQLKFAVILSIAYAIVMMIVLVGLVVHMVRIGLCSITTMFFVYVAGVFLICAILHPKEFFCVIHGFLYFIAIPCTSLIMMLYALCNLNVTSWGTRETTPQQATNKGIPHERSQRLESSQGIGSIFRCLWCTQESDQKFLSDRLDTIENRIEMIAKEKAKEREQTGMNETTTQTDNELQTTNAIERTSADNSDSDKDGEERNVEMMLIVSKQQDSLEAKQEDENDNDTDEPFMNKVWTQDRLLEDTKYKGLKRAEKKFWKNLIRRYLFPVEQTDAEKEKTEQDLTILRNKVCLFFILANTLFITIIFAMQQISSDNGSLRLSFHLFPCSNGTTTTDNVEPISFAFTFIFGILLLLQFICMLFHRFGTLIHICARTELFKTNAKRNMWKLYADINKAVRMKQQEKHDFVQRILKTNVVYPVAESESSPEKTARMRWKEAGEAVIAEHRSKKDYAMQIFCEQIDLVKEYIKQLQTEIGKGGKRREEMRKIKEKFPTFTKEAHRAIHKLYRESKPKNSETGSDNVHNGPDRLPSESA</sequence>
<feature type="transmembrane region" description="Helical" evidence="8">
    <location>
        <begin position="531"/>
        <end position="551"/>
    </location>
</feature>
<dbReference type="CDD" id="cd04190">
    <property type="entry name" value="Chitin_synth_C"/>
    <property type="match status" value="1"/>
</dbReference>
<feature type="compositionally biased region" description="Basic and acidic residues" evidence="7">
    <location>
        <begin position="1"/>
        <end position="33"/>
    </location>
</feature>
<feature type="transmembrane region" description="Helical" evidence="8">
    <location>
        <begin position="942"/>
        <end position="963"/>
    </location>
</feature>
<feature type="region of interest" description="Disordered" evidence="7">
    <location>
        <begin position="1159"/>
        <end position="1199"/>
    </location>
</feature>
<gene>
    <name evidence="9" type="ORF">ACJMK2_013987</name>
</gene>
<evidence type="ECO:0000256" key="7">
    <source>
        <dbReference type="SAM" id="MobiDB-lite"/>
    </source>
</evidence>
<feature type="region of interest" description="Disordered" evidence="7">
    <location>
        <begin position="1506"/>
        <end position="1534"/>
    </location>
</feature>
<feature type="transmembrane region" description="Helical" evidence="8">
    <location>
        <begin position="1006"/>
        <end position="1027"/>
    </location>
</feature>
<feature type="transmembrane region" description="Helical" evidence="8">
    <location>
        <begin position="147"/>
        <end position="168"/>
    </location>
</feature>
<evidence type="ECO:0000313" key="9">
    <source>
        <dbReference type="EMBL" id="KAL3854738.1"/>
    </source>
</evidence>
<feature type="compositionally biased region" description="Low complexity" evidence="7">
    <location>
        <begin position="1168"/>
        <end position="1182"/>
    </location>
</feature>
<dbReference type="EMBL" id="JBJQND010000014">
    <property type="protein sequence ID" value="KAL3854738.1"/>
    <property type="molecule type" value="Genomic_DNA"/>
</dbReference>
<reference evidence="9 10" key="1">
    <citation type="submission" date="2024-11" db="EMBL/GenBank/DDBJ databases">
        <title>Chromosome-level genome assembly of the freshwater bivalve Anodonta woodiana.</title>
        <authorList>
            <person name="Chen X."/>
        </authorList>
    </citation>
    <scope>NUCLEOTIDE SEQUENCE [LARGE SCALE GENOMIC DNA]</scope>
    <source>
        <strain evidence="9">MN2024</strain>
        <tissue evidence="9">Gills</tissue>
    </source>
</reference>
<dbReference type="GO" id="GO:0004100">
    <property type="term" value="F:chitin synthase activity"/>
    <property type="evidence" value="ECO:0007669"/>
    <property type="project" value="UniProtKB-EC"/>
</dbReference>
<feature type="transmembrane region" description="Helical" evidence="8">
    <location>
        <begin position="83"/>
        <end position="111"/>
    </location>
</feature>
<evidence type="ECO:0000256" key="5">
    <source>
        <dbReference type="ARBA" id="ARBA00022989"/>
    </source>
</evidence>
<evidence type="ECO:0000256" key="6">
    <source>
        <dbReference type="ARBA" id="ARBA00023136"/>
    </source>
</evidence>
<dbReference type="EC" id="2.4.1.16" evidence="2"/>
<feature type="transmembrane region" description="Helical" evidence="8">
    <location>
        <begin position="1063"/>
        <end position="1086"/>
    </location>
</feature>
<feature type="transmembrane region" description="Helical" evidence="8">
    <location>
        <begin position="243"/>
        <end position="263"/>
    </location>
</feature>
<dbReference type="InterPro" id="IPR029044">
    <property type="entry name" value="Nucleotide-diphossugar_trans"/>
</dbReference>
<feature type="transmembrane region" description="Helical" evidence="8">
    <location>
        <begin position="1341"/>
        <end position="1362"/>
    </location>
</feature>
<keyword evidence="10" id="KW-1185">Reference proteome</keyword>
<feature type="compositionally biased region" description="Basic and acidic residues" evidence="7">
    <location>
        <begin position="1525"/>
        <end position="1534"/>
    </location>
</feature>
<comment type="subcellular location">
    <subcellularLocation>
        <location evidence="1">Membrane</location>
        <topology evidence="1">Multi-pass membrane protein</topology>
    </subcellularLocation>
</comment>
<protein>
    <recommendedName>
        <fullName evidence="2">chitin synthase</fullName>
        <ecNumber evidence="2">2.4.1.16</ecNumber>
    </recommendedName>
</protein>
<dbReference type="PANTHER" id="PTHR22914">
    <property type="entry name" value="CHITIN SYNTHASE"/>
    <property type="match status" value="1"/>
</dbReference>
<keyword evidence="3" id="KW-0808">Transferase</keyword>
<feature type="transmembrane region" description="Helical" evidence="8">
    <location>
        <begin position="1291"/>
        <end position="1312"/>
    </location>
</feature>
<name>A0ABD3V1R8_SINWO</name>
<evidence type="ECO:0000313" key="10">
    <source>
        <dbReference type="Proteomes" id="UP001634394"/>
    </source>
</evidence>
<evidence type="ECO:0000256" key="2">
    <source>
        <dbReference type="ARBA" id="ARBA00012543"/>
    </source>
</evidence>
<feature type="transmembrane region" description="Helical" evidence="8">
    <location>
        <begin position="446"/>
        <end position="466"/>
    </location>
</feature>
<keyword evidence="5 8" id="KW-1133">Transmembrane helix</keyword>
<feature type="region of interest" description="Disordered" evidence="7">
    <location>
        <begin position="1212"/>
        <end position="1232"/>
    </location>
</feature>
<accession>A0ABD3V1R8</accession>
<dbReference type="Proteomes" id="UP001634394">
    <property type="component" value="Unassembled WGS sequence"/>
</dbReference>
<dbReference type="Gene3D" id="3.90.550.10">
    <property type="entry name" value="Spore Coat Polysaccharide Biosynthesis Protein SpsA, Chain A"/>
    <property type="match status" value="1"/>
</dbReference>
<feature type="transmembrane region" description="Helical" evidence="8">
    <location>
        <begin position="1034"/>
        <end position="1057"/>
    </location>
</feature>
<feature type="transmembrane region" description="Helical" evidence="8">
    <location>
        <begin position="975"/>
        <end position="994"/>
    </location>
</feature>
<dbReference type="SUPFAM" id="SSF53448">
    <property type="entry name" value="Nucleotide-diphospho-sugar transferases"/>
    <property type="match status" value="1"/>
</dbReference>
<keyword evidence="3" id="KW-0328">Glycosyltransferase</keyword>
<feature type="transmembrane region" description="Helical" evidence="8">
    <location>
        <begin position="275"/>
        <end position="293"/>
    </location>
</feature>
<organism evidence="9 10">
    <name type="scientific">Sinanodonta woodiana</name>
    <name type="common">Chinese pond mussel</name>
    <name type="synonym">Anodonta woodiana</name>
    <dbReference type="NCBI Taxonomy" id="1069815"/>
    <lineage>
        <taxon>Eukaryota</taxon>
        <taxon>Metazoa</taxon>
        <taxon>Spiralia</taxon>
        <taxon>Lophotrochozoa</taxon>
        <taxon>Mollusca</taxon>
        <taxon>Bivalvia</taxon>
        <taxon>Autobranchia</taxon>
        <taxon>Heteroconchia</taxon>
        <taxon>Palaeoheterodonta</taxon>
        <taxon>Unionida</taxon>
        <taxon>Unionoidea</taxon>
        <taxon>Unionidae</taxon>
        <taxon>Unioninae</taxon>
        <taxon>Sinanodonta</taxon>
    </lineage>
</organism>
<evidence type="ECO:0000256" key="3">
    <source>
        <dbReference type="ARBA" id="ARBA00022676"/>
    </source>
</evidence>
<keyword evidence="4 8" id="KW-0812">Transmembrane</keyword>
<feature type="transmembrane region" description="Helical" evidence="8">
    <location>
        <begin position="414"/>
        <end position="434"/>
    </location>
</feature>
<evidence type="ECO:0000256" key="1">
    <source>
        <dbReference type="ARBA" id="ARBA00004141"/>
    </source>
</evidence>
<evidence type="ECO:0000256" key="8">
    <source>
        <dbReference type="SAM" id="Phobius"/>
    </source>
</evidence>
<dbReference type="GO" id="GO:0016020">
    <property type="term" value="C:membrane"/>
    <property type="evidence" value="ECO:0007669"/>
    <property type="project" value="UniProtKB-SubCell"/>
</dbReference>
<dbReference type="InterPro" id="IPR004835">
    <property type="entry name" value="Chitin_synth"/>
</dbReference>
<feature type="transmembrane region" description="Helical" evidence="8">
    <location>
        <begin position="496"/>
        <end position="519"/>
    </location>
</feature>
<feature type="transmembrane region" description="Helical" evidence="8">
    <location>
        <begin position="353"/>
        <end position="373"/>
    </location>
</feature>
<feature type="region of interest" description="Disordered" evidence="7">
    <location>
        <begin position="1"/>
        <end position="48"/>
    </location>
</feature>
<evidence type="ECO:0000256" key="4">
    <source>
        <dbReference type="ARBA" id="ARBA00022692"/>
    </source>
</evidence>
<feature type="transmembrane region" description="Helical" evidence="8">
    <location>
        <begin position="212"/>
        <end position="231"/>
    </location>
</feature>